<dbReference type="Pfam" id="PF07947">
    <property type="entry name" value="YhhN"/>
    <property type="match status" value="1"/>
</dbReference>
<evidence type="ECO:0000256" key="4">
    <source>
        <dbReference type="ARBA" id="ARBA00022989"/>
    </source>
</evidence>
<evidence type="ECO:0000313" key="7">
    <source>
        <dbReference type="EMBL" id="WOD42515.1"/>
    </source>
</evidence>
<evidence type="ECO:0000256" key="3">
    <source>
        <dbReference type="ARBA" id="ARBA00022692"/>
    </source>
</evidence>
<name>A0AA97EKY6_9FLAO</name>
<evidence type="ECO:0000256" key="6">
    <source>
        <dbReference type="SAM" id="Phobius"/>
    </source>
</evidence>
<dbReference type="InterPro" id="IPR012506">
    <property type="entry name" value="TMEM86B-like"/>
</dbReference>
<dbReference type="GO" id="GO:0016020">
    <property type="term" value="C:membrane"/>
    <property type="evidence" value="ECO:0007669"/>
    <property type="project" value="UniProtKB-SubCell"/>
</dbReference>
<organism evidence="7 8">
    <name type="scientific">Hwangdonia lutea</name>
    <dbReference type="NCBI Taxonomy" id="3075823"/>
    <lineage>
        <taxon>Bacteria</taxon>
        <taxon>Pseudomonadati</taxon>
        <taxon>Bacteroidota</taxon>
        <taxon>Flavobacteriia</taxon>
        <taxon>Flavobacteriales</taxon>
        <taxon>Flavobacteriaceae</taxon>
        <taxon>Hwangdonia</taxon>
    </lineage>
</organism>
<feature type="transmembrane region" description="Helical" evidence="6">
    <location>
        <begin position="7"/>
        <end position="26"/>
    </location>
</feature>
<feature type="transmembrane region" description="Helical" evidence="6">
    <location>
        <begin position="86"/>
        <end position="106"/>
    </location>
</feature>
<dbReference type="KEGG" id="hws:RNZ46_10975"/>
<keyword evidence="8" id="KW-1185">Reference proteome</keyword>
<feature type="transmembrane region" description="Helical" evidence="6">
    <location>
        <begin position="61"/>
        <end position="80"/>
    </location>
</feature>
<dbReference type="GO" id="GO:0016787">
    <property type="term" value="F:hydrolase activity"/>
    <property type="evidence" value="ECO:0007669"/>
    <property type="project" value="TreeGrafter"/>
</dbReference>
<comment type="subcellular location">
    <subcellularLocation>
        <location evidence="1">Membrane</location>
        <topology evidence="1">Multi-pass membrane protein</topology>
    </subcellularLocation>
</comment>
<feature type="transmembrane region" description="Helical" evidence="6">
    <location>
        <begin position="201"/>
        <end position="219"/>
    </location>
</feature>
<dbReference type="EMBL" id="CP136521">
    <property type="protein sequence ID" value="WOD42515.1"/>
    <property type="molecule type" value="Genomic_DNA"/>
</dbReference>
<dbReference type="PANTHER" id="PTHR31885:SF6">
    <property type="entry name" value="GH04784P"/>
    <property type="match status" value="1"/>
</dbReference>
<dbReference type="RefSeq" id="WP_316982246.1">
    <property type="nucleotide sequence ID" value="NZ_CP136521.1"/>
</dbReference>
<dbReference type="Proteomes" id="UP001302486">
    <property type="component" value="Chromosome"/>
</dbReference>
<evidence type="ECO:0000313" key="8">
    <source>
        <dbReference type="Proteomes" id="UP001302486"/>
    </source>
</evidence>
<feature type="transmembrane region" description="Helical" evidence="6">
    <location>
        <begin position="140"/>
        <end position="160"/>
    </location>
</feature>
<evidence type="ECO:0000256" key="5">
    <source>
        <dbReference type="ARBA" id="ARBA00023136"/>
    </source>
</evidence>
<reference evidence="8" key="1">
    <citation type="submission" date="2024-06" db="EMBL/GenBank/DDBJ databases">
        <title>Hwangdonia haimaensis gen. nov., sp. nov., a member of the family Flavobacteriaceae isolated from the haima cold seep.</title>
        <authorList>
            <person name="Li J."/>
        </authorList>
    </citation>
    <scope>NUCLEOTIDE SEQUENCE [LARGE SCALE GENOMIC DNA]</scope>
    <source>
        <strain evidence="8">SCSIO 19198</strain>
    </source>
</reference>
<proteinExistence type="inferred from homology"/>
<keyword evidence="4 6" id="KW-1133">Transmembrane helix</keyword>
<feature type="transmembrane region" description="Helical" evidence="6">
    <location>
        <begin position="115"/>
        <end position="134"/>
    </location>
</feature>
<evidence type="ECO:0000256" key="1">
    <source>
        <dbReference type="ARBA" id="ARBA00004141"/>
    </source>
</evidence>
<sequence>MLNKSEISFSFVFSIIVMAELICGSVESLSTYHYFTKPSILISLIFFFWKHAQHLDAKTKWLTLLALLFSLLGDVFLMFVNASANYFISGLLAFLLAHIMYVLVFLRKKKNSKKVLPFTALLLIYAATLFYFLKAGLGDLLIPVIVYMGIILLMAITAFLRQGNVTKNSFILVFLGALFFITSDSLLALNKFYEPLPFSNISIMLTYSIAQLFIVFGLLKQS</sequence>
<dbReference type="PANTHER" id="PTHR31885">
    <property type="entry name" value="GH04784P"/>
    <property type="match status" value="1"/>
</dbReference>
<accession>A0AA97EKY6</accession>
<evidence type="ECO:0000256" key="2">
    <source>
        <dbReference type="ARBA" id="ARBA00007375"/>
    </source>
</evidence>
<protein>
    <submittedName>
        <fullName evidence="7">Lysoplasmalogenase</fullName>
    </submittedName>
</protein>
<feature type="transmembrane region" description="Helical" evidence="6">
    <location>
        <begin position="169"/>
        <end position="189"/>
    </location>
</feature>
<feature type="transmembrane region" description="Helical" evidence="6">
    <location>
        <begin position="32"/>
        <end position="49"/>
    </location>
</feature>
<gene>
    <name evidence="7" type="ORF">RNZ46_10975</name>
</gene>
<keyword evidence="5 6" id="KW-0472">Membrane</keyword>
<keyword evidence="3 6" id="KW-0812">Transmembrane</keyword>
<dbReference type="AlphaFoldDB" id="A0AA97EKY6"/>
<comment type="similarity">
    <text evidence="2">Belongs to the TMEM86 family.</text>
</comment>